<sequence length="223" mass="24484">MSQSNVNVSLERHLASALEPLLPLISDEELSSQLAQHLQRKDFIPYSLLHSISRWSRSPAGSNALKSSSPPLDPNTYSIIALLAGTTSSPERNFGPYSPPEEPEKIALQKKQERKAITAIINGLLSVIGAGAAAWLGSDKTNWRQEWRVLFALSVAVIVAFSEIVLYIIWQSRSSSSSGTRKVRRKYLRAKKEDGENPSAGSADDEMPEGLRLRVNANSKNST</sequence>
<proteinExistence type="predicted"/>
<keyword evidence="4" id="KW-1185">Reference proteome</keyword>
<evidence type="ECO:0000256" key="1">
    <source>
        <dbReference type="SAM" id="MobiDB-lite"/>
    </source>
</evidence>
<dbReference type="Pfam" id="PF11712">
    <property type="entry name" value="Vma12"/>
    <property type="match status" value="1"/>
</dbReference>
<keyword evidence="2" id="KW-0812">Transmembrane</keyword>
<dbReference type="AlphaFoldDB" id="A0A0D0CG63"/>
<evidence type="ECO:0000313" key="3">
    <source>
        <dbReference type="EMBL" id="KIK61589.1"/>
    </source>
</evidence>
<feature type="region of interest" description="Disordered" evidence="1">
    <location>
        <begin position="179"/>
        <end position="223"/>
    </location>
</feature>
<accession>A0A0D0CG63</accession>
<keyword evidence="2" id="KW-0472">Membrane</keyword>
<reference evidence="3 4" key="1">
    <citation type="submission" date="2014-04" db="EMBL/GenBank/DDBJ databases">
        <title>Evolutionary Origins and Diversification of the Mycorrhizal Mutualists.</title>
        <authorList>
            <consortium name="DOE Joint Genome Institute"/>
            <consortium name="Mycorrhizal Genomics Consortium"/>
            <person name="Kohler A."/>
            <person name="Kuo A."/>
            <person name="Nagy L.G."/>
            <person name="Floudas D."/>
            <person name="Copeland A."/>
            <person name="Barry K.W."/>
            <person name="Cichocki N."/>
            <person name="Veneault-Fourrey C."/>
            <person name="LaButti K."/>
            <person name="Lindquist E.A."/>
            <person name="Lipzen A."/>
            <person name="Lundell T."/>
            <person name="Morin E."/>
            <person name="Murat C."/>
            <person name="Riley R."/>
            <person name="Ohm R."/>
            <person name="Sun H."/>
            <person name="Tunlid A."/>
            <person name="Henrissat B."/>
            <person name="Grigoriev I.V."/>
            <person name="Hibbett D.S."/>
            <person name="Martin F."/>
        </authorList>
    </citation>
    <scope>NUCLEOTIDE SEQUENCE [LARGE SCALE GENOMIC DNA]</scope>
    <source>
        <strain evidence="3 4">FD-317 M1</strain>
    </source>
</reference>
<dbReference type="EMBL" id="KN834770">
    <property type="protein sequence ID" value="KIK61589.1"/>
    <property type="molecule type" value="Genomic_DNA"/>
</dbReference>
<dbReference type="OrthoDB" id="3193718at2759"/>
<protein>
    <submittedName>
        <fullName evidence="3">Uncharacterized protein</fullName>
    </submittedName>
</protein>
<organism evidence="3 4">
    <name type="scientific">Collybiopsis luxurians FD-317 M1</name>
    <dbReference type="NCBI Taxonomy" id="944289"/>
    <lineage>
        <taxon>Eukaryota</taxon>
        <taxon>Fungi</taxon>
        <taxon>Dikarya</taxon>
        <taxon>Basidiomycota</taxon>
        <taxon>Agaricomycotina</taxon>
        <taxon>Agaricomycetes</taxon>
        <taxon>Agaricomycetidae</taxon>
        <taxon>Agaricales</taxon>
        <taxon>Marasmiineae</taxon>
        <taxon>Omphalotaceae</taxon>
        <taxon>Collybiopsis</taxon>
        <taxon>Collybiopsis luxurians</taxon>
    </lineage>
</organism>
<feature type="transmembrane region" description="Helical" evidence="2">
    <location>
        <begin position="149"/>
        <end position="170"/>
    </location>
</feature>
<dbReference type="Proteomes" id="UP000053593">
    <property type="component" value="Unassembled WGS sequence"/>
</dbReference>
<feature type="transmembrane region" description="Helical" evidence="2">
    <location>
        <begin position="116"/>
        <end position="137"/>
    </location>
</feature>
<gene>
    <name evidence="3" type="ORF">GYMLUDRAFT_73098</name>
</gene>
<evidence type="ECO:0000256" key="2">
    <source>
        <dbReference type="SAM" id="Phobius"/>
    </source>
</evidence>
<dbReference type="InterPro" id="IPR021013">
    <property type="entry name" value="ATPase_Vma12"/>
</dbReference>
<dbReference type="GO" id="GO:0070072">
    <property type="term" value="P:vacuolar proton-transporting V-type ATPase complex assembly"/>
    <property type="evidence" value="ECO:0007669"/>
    <property type="project" value="InterPro"/>
</dbReference>
<name>A0A0D0CG63_9AGAR</name>
<evidence type="ECO:0000313" key="4">
    <source>
        <dbReference type="Proteomes" id="UP000053593"/>
    </source>
</evidence>
<dbReference type="HOGENOM" id="CLU_083084_0_0_1"/>
<keyword evidence="2" id="KW-1133">Transmembrane helix</keyword>